<dbReference type="GO" id="GO:0004386">
    <property type="term" value="F:helicase activity"/>
    <property type="evidence" value="ECO:0007669"/>
    <property type="project" value="UniProtKB-KW"/>
</dbReference>
<dbReference type="AlphaFoldDB" id="A0A7G7BEM4"/>
<protein>
    <submittedName>
        <fullName evidence="3">Helicase</fullName>
    </submittedName>
</protein>
<dbReference type="SUPFAM" id="SSF52540">
    <property type="entry name" value="P-loop containing nucleoside triphosphate hydrolases"/>
    <property type="match status" value="1"/>
</dbReference>
<feature type="region of interest" description="Disordered" evidence="1">
    <location>
        <begin position="50"/>
        <end position="80"/>
    </location>
</feature>
<evidence type="ECO:0000313" key="3">
    <source>
        <dbReference type="EMBL" id="QNE73789.1"/>
    </source>
</evidence>
<dbReference type="InterPro" id="IPR027417">
    <property type="entry name" value="P-loop_NTPase"/>
</dbReference>
<evidence type="ECO:0000313" key="4">
    <source>
        <dbReference type="Proteomes" id="UP000515307"/>
    </source>
</evidence>
<accession>A0A7G7BEM4</accession>
<evidence type="ECO:0000259" key="2">
    <source>
        <dbReference type="Pfam" id="PF00271"/>
    </source>
</evidence>
<keyword evidence="3" id="KW-0547">Nucleotide-binding</keyword>
<dbReference type="KEGG" id="sfiy:F0344_03465"/>
<proteinExistence type="predicted"/>
<organism evidence="3 4">
    <name type="scientific">Streptomyces finlayi</name>
    <dbReference type="NCBI Taxonomy" id="67296"/>
    <lineage>
        <taxon>Bacteria</taxon>
        <taxon>Bacillati</taxon>
        <taxon>Actinomycetota</taxon>
        <taxon>Actinomycetes</taxon>
        <taxon>Kitasatosporales</taxon>
        <taxon>Streptomycetaceae</taxon>
        <taxon>Streptomyces</taxon>
    </lineage>
</organism>
<dbReference type="RefSeq" id="WP_185297356.1">
    <property type="nucleotide sequence ID" value="NZ_CP045702.1"/>
</dbReference>
<dbReference type="CDD" id="cd18785">
    <property type="entry name" value="SF2_C"/>
    <property type="match status" value="1"/>
</dbReference>
<reference evidence="4" key="1">
    <citation type="submission" date="2019-10" db="EMBL/GenBank/DDBJ databases">
        <title>Antimicrobial potential of Antarctic Bacteria.</title>
        <authorList>
            <person name="Benaud N."/>
            <person name="Edwards R.J."/>
            <person name="Ferrari B.C."/>
        </authorList>
    </citation>
    <scope>NUCLEOTIDE SEQUENCE [LARGE SCALE GENOMIC DNA]</scope>
    <source>
        <strain evidence="4">NBSH44</strain>
    </source>
</reference>
<name>A0A7G7BEM4_9ACTN</name>
<keyword evidence="3" id="KW-0347">Helicase</keyword>
<keyword evidence="3" id="KW-0067">ATP-binding</keyword>
<dbReference type="Pfam" id="PF00271">
    <property type="entry name" value="Helicase_C"/>
    <property type="match status" value="1"/>
</dbReference>
<keyword evidence="4" id="KW-1185">Reference proteome</keyword>
<feature type="region of interest" description="Disordered" evidence="1">
    <location>
        <begin position="366"/>
        <end position="386"/>
    </location>
</feature>
<dbReference type="EMBL" id="CP045702">
    <property type="protein sequence ID" value="QNE73789.1"/>
    <property type="molecule type" value="Genomic_DNA"/>
</dbReference>
<keyword evidence="3" id="KW-0378">Hydrolase</keyword>
<sequence>MDPRQELVDYLTRQLVGPAHGVDEVLDAPPDRQYLMGTLYPQQADLQRQLARAGDDPEAPGVEQDAPDVSPATDPVPETNSWLPASLGLSFYAGTARVEVTCTAARYETLKGGPGHGRRWRRSPLPAETHVIGPDGPDAVPVLGGRAEIRLRRRTYGDGTLITVALVNTARHDSGDSKPPNWDDMLFQCGLSVRPLGGPVLPYPSVRLASRDPEERELRLQYRHVVTHAVGHGCAVREDRGPGGWVELLACEILPRAEVPATRAGGPLHAPALRLAHLADPRTSDAQLREELVEFVSAYHGWYAGLRSVEVPAWGREAADRILDRIGQAVTRIESGVRTLFDPKYPELLAAFRIAQRVMLLQMRHSAPDQAGERRRRTDPAAVDPPVDDQATWRPFQLAFFLLALDGVADPGHRDRETTDLIWFPTGGGKTEAYLLLAAFTIALRRIRGEGGGTTVLSRYTLSLLTTQQFQRAATTICAMEHLRRSEPELGLGDEAITIGLWVGESTTPNSFQAAKDAFDQQRQASHPEDVFILDRCPWCGTRVLPPTRSTVRADYGVRAESGRFSFFCTRDECAFHDVLPVAVVDQHLYQEPPTFVLGTVDKFARLAWEPLSGRLFGAGTANPAPSLIIQDELHLLTGPLGTTVGLYESAVLELCTGPDGRPPKIVAATATIRRSAEQVRALHNQDVQLFPPSGIDAHDSFFAVPDDSRPGRLYLGVMAQGHTAGRGAVATTAAMLQGVHQLPEDHRDDYWTLVAYHHSLRELGRTVTAAGDDIPAQIRGLDEGAGVRGLNDGEVQELTSNLPRAEQPILLDRLEKPWTDPRSVSFLPCTNMLSVGVDVKRLAYLLMQGQPKTTGEYIQATSRVGRHRVPGLVVTYFNATRPRDRSHYETFIDYHSALYRYVEPASITPWSLPARRRALHAALVVLVRHRLGLAAENQAGRITGHRAEADRIADALADRAAIAEGGAVRKGGDTVRAKTVRADVRRELGYHLDDWCRQAEAAAAEGKDLYYRSQGKGQHNLLKAFEQRYGLWEALNSMRSVDRECQITVTGAGK</sequence>
<gene>
    <name evidence="3" type="ORF">F0344_03465</name>
</gene>
<dbReference type="InterPro" id="IPR001650">
    <property type="entry name" value="Helicase_C-like"/>
</dbReference>
<dbReference type="Gene3D" id="3.40.50.300">
    <property type="entry name" value="P-loop containing nucleotide triphosphate hydrolases"/>
    <property type="match status" value="1"/>
</dbReference>
<feature type="domain" description="Helicase C-terminal" evidence="2">
    <location>
        <begin position="795"/>
        <end position="868"/>
    </location>
</feature>
<evidence type="ECO:0000256" key="1">
    <source>
        <dbReference type="SAM" id="MobiDB-lite"/>
    </source>
</evidence>
<dbReference type="Proteomes" id="UP000515307">
    <property type="component" value="Chromosome"/>
</dbReference>